<dbReference type="OMA" id="HKQVPMV"/>
<dbReference type="Pfam" id="PF04091">
    <property type="entry name" value="Sec15_C"/>
    <property type="match status" value="1"/>
</dbReference>
<dbReference type="GO" id="GO:0090522">
    <property type="term" value="P:vesicle tethering involved in exocytosis"/>
    <property type="evidence" value="ECO:0007669"/>
    <property type="project" value="UniProtKB-UniRule"/>
</dbReference>
<evidence type="ECO:0000256" key="6">
    <source>
        <dbReference type="PIRNR" id="PIRNR025007"/>
    </source>
</evidence>
<dbReference type="InterPro" id="IPR042045">
    <property type="entry name" value="EXOC6/Sec15_C_dom1"/>
</dbReference>
<dbReference type="Gene3D" id="1.20.58.670">
    <property type="entry name" value="Dsl1p vesicle tethering complex, Tip20p subunit, domain D"/>
    <property type="match status" value="1"/>
</dbReference>
<dbReference type="GO" id="GO:0016020">
    <property type="term" value="C:membrane"/>
    <property type="evidence" value="ECO:0007669"/>
    <property type="project" value="TreeGrafter"/>
</dbReference>
<proteinExistence type="inferred from homology"/>
<dbReference type="Proteomes" id="UP000694843">
    <property type="component" value="Unplaced"/>
</dbReference>
<dbReference type="PIRSF" id="PIRSF025007">
    <property type="entry name" value="Sec15"/>
    <property type="match status" value="1"/>
</dbReference>
<sequence>MAGNSGEDECAVSERHELFLREIESIDEYWGPTFRTIYDSEEHSKFLEKLSARITSHDRDIEKMCNHHHHGFIDSIHDLLTVREQAAKLRTEVTRVDQEVQESLQKVVQEAQELVKARQVSSNICEAIETLSACLPVLRTHAKLLTQIQEKRYYAALKTLEQLEHTYLPRVARFKFTEEMRESIPKMRGDIKHASMCEIKDFLEEVRRMSPRIGQVAMKHSYITDTNLMLDIKQVLMLFACTLQSYGYPVTCIHELLLEIKDHYNEVLMSTWLQLFREIFEDDNYHPIKVSDLGEYNNITVVFPYHDPALEAQPFPKQFPFSLMVPKVYREVKNFASACLDFSHDLPINESTKEDMVRRSTNLLLTRTLSGCLASLIKKPGLGLLQLIQITINTLHLEEANSLLESYVARLVGKSSSKSSSVVVLGSLGTKAPLALGNLQAKAMFKDIRGEAEEQIYAALLRKLDEFLELANYDWMLLEPYGHSSSFVADLIAFLNSTFSSFTNLPVRVAGTACMSACQHIARSLMALPLADSVKQLSLPALDQLSLDVLQCEQFAAGEPVPGLEEGALVMCFADLRQLLDLFLSEDWSVYFNEYGRSDAKFLRVSPATAAILVEKLLEGEKRGVFSRLKRSDKKKLLETVLKQLRQISQAQHA</sequence>
<keyword evidence="5" id="KW-0175">Coiled coil</keyword>
<dbReference type="InterPro" id="IPR007225">
    <property type="entry name" value="EXOC6/Sec15"/>
</dbReference>
<dbReference type="AlphaFoldDB" id="A0A979FGK0"/>
<evidence type="ECO:0000256" key="2">
    <source>
        <dbReference type="ARBA" id="ARBA00007944"/>
    </source>
</evidence>
<dbReference type="GO" id="GO:0000145">
    <property type="term" value="C:exocyst"/>
    <property type="evidence" value="ECO:0007669"/>
    <property type="project" value="UniProtKB-UniRule"/>
</dbReference>
<dbReference type="PANTHER" id="PTHR12702">
    <property type="entry name" value="SEC15"/>
    <property type="match status" value="1"/>
</dbReference>
<evidence type="ECO:0000256" key="3">
    <source>
        <dbReference type="ARBA" id="ARBA00022448"/>
    </source>
</evidence>
<feature type="domain" description="Exocyst complex component EXOC6/Sec15 N-terminal" evidence="8">
    <location>
        <begin position="49"/>
        <end position="218"/>
    </location>
</feature>
<reference evidence="10" key="1">
    <citation type="submission" date="2025-08" db="UniProtKB">
        <authorList>
            <consortium name="RefSeq"/>
        </authorList>
    </citation>
    <scope>IDENTIFICATION</scope>
    <source>
        <tissue evidence="10">Whole organism</tissue>
    </source>
</reference>
<dbReference type="FunFam" id="1.20.58.670:FF:000002">
    <property type="entry name" value="Exocyst complex component"/>
    <property type="match status" value="1"/>
</dbReference>
<evidence type="ECO:0000313" key="9">
    <source>
        <dbReference type="Proteomes" id="UP000694843"/>
    </source>
</evidence>
<evidence type="ECO:0000259" key="7">
    <source>
        <dbReference type="Pfam" id="PF04091"/>
    </source>
</evidence>
<dbReference type="Pfam" id="PF20651">
    <property type="entry name" value="EXOC6_Sec15_N"/>
    <property type="match status" value="1"/>
</dbReference>
<dbReference type="GO" id="GO:0006893">
    <property type="term" value="P:Golgi to plasma membrane transport"/>
    <property type="evidence" value="ECO:0007669"/>
    <property type="project" value="TreeGrafter"/>
</dbReference>
<keyword evidence="9" id="KW-1185">Reference proteome</keyword>
<evidence type="ECO:0000313" key="10">
    <source>
        <dbReference type="RefSeq" id="XP_047735838.1"/>
    </source>
</evidence>
<dbReference type="CTD" id="42499"/>
<evidence type="ECO:0000256" key="5">
    <source>
        <dbReference type="ARBA" id="ARBA00023054"/>
    </source>
</evidence>
<dbReference type="InterPro" id="IPR042044">
    <property type="entry name" value="EXOC6PINT-1/Sec15/Tip20_C_dom2"/>
</dbReference>
<comment type="function">
    <text evidence="1 6">Component of the exocyst complex involved in the docking of exocytic vesicles with fusion sites on the plasma membrane.</text>
</comment>
<keyword evidence="3 6" id="KW-0813">Transport</keyword>
<dbReference type="Gene3D" id="1.10.357.30">
    <property type="entry name" value="Exocyst complex subunit Sec15 C-terminal domain, N-terminal subdomain"/>
    <property type="match status" value="1"/>
</dbReference>
<evidence type="ECO:0000256" key="4">
    <source>
        <dbReference type="ARBA" id="ARBA00022483"/>
    </source>
</evidence>
<evidence type="ECO:0000256" key="1">
    <source>
        <dbReference type="ARBA" id="ARBA00002660"/>
    </source>
</evidence>
<keyword evidence="4 6" id="KW-0268">Exocytosis</keyword>
<dbReference type="InterPro" id="IPR048359">
    <property type="entry name" value="EXOC6_Sec15_N"/>
</dbReference>
<dbReference type="GO" id="GO:0006886">
    <property type="term" value="P:intracellular protein transport"/>
    <property type="evidence" value="ECO:0007669"/>
    <property type="project" value="InterPro"/>
</dbReference>
<dbReference type="InterPro" id="IPR046361">
    <property type="entry name" value="EXOC6/Sec15_C"/>
</dbReference>
<dbReference type="OrthoDB" id="10267033at2759"/>
<name>A0A979FGK0_HYAAZ</name>
<dbReference type="RefSeq" id="XP_047735838.1">
    <property type="nucleotide sequence ID" value="XM_047879882.1"/>
</dbReference>
<dbReference type="PANTHER" id="PTHR12702:SF0">
    <property type="entry name" value="EXOCYST COMPLEX COMPONENT 6"/>
    <property type="match status" value="1"/>
</dbReference>
<protein>
    <recommendedName>
        <fullName evidence="6">Exocyst complex component</fullName>
    </recommendedName>
</protein>
<organism evidence="9 10">
    <name type="scientific">Hyalella azteca</name>
    <name type="common">Amphipod</name>
    <dbReference type="NCBI Taxonomy" id="294128"/>
    <lineage>
        <taxon>Eukaryota</taxon>
        <taxon>Metazoa</taxon>
        <taxon>Ecdysozoa</taxon>
        <taxon>Arthropoda</taxon>
        <taxon>Crustacea</taxon>
        <taxon>Multicrustacea</taxon>
        <taxon>Malacostraca</taxon>
        <taxon>Eumalacostraca</taxon>
        <taxon>Peracarida</taxon>
        <taxon>Amphipoda</taxon>
        <taxon>Senticaudata</taxon>
        <taxon>Talitrida</taxon>
        <taxon>Talitroidea</taxon>
        <taxon>Hyalellidae</taxon>
        <taxon>Hyalella</taxon>
    </lineage>
</organism>
<accession>A0A979FGK0</accession>
<evidence type="ECO:0000259" key="8">
    <source>
        <dbReference type="Pfam" id="PF20651"/>
    </source>
</evidence>
<dbReference type="GeneID" id="108682545"/>
<gene>
    <name evidence="10" type="primary">LOC108682545</name>
</gene>
<feature type="domain" description="Exocyst complex subunit EXOC6/Sec15 C-terminal" evidence="7">
    <location>
        <begin position="253"/>
        <end position="616"/>
    </location>
</feature>
<comment type="similarity">
    <text evidence="2 6">Belongs to the SEC15 family.</text>
</comment>